<dbReference type="Gene3D" id="3.10.129.10">
    <property type="entry name" value="Hotdog Thioesterase"/>
    <property type="match status" value="1"/>
</dbReference>
<dbReference type="RefSeq" id="WP_189459036.1">
    <property type="nucleotide sequence ID" value="NZ_BMYO01000002.1"/>
</dbReference>
<proteinExistence type="predicted"/>
<evidence type="ECO:0000313" key="2">
    <source>
        <dbReference type="Proteomes" id="UP000604737"/>
    </source>
</evidence>
<dbReference type="EMBL" id="BMYO01000002">
    <property type="protein sequence ID" value="GHD59028.1"/>
    <property type="molecule type" value="Genomic_DNA"/>
</dbReference>
<accession>A0ABQ3GYR9</accession>
<keyword evidence="2" id="KW-1185">Reference proteome</keyword>
<sequence length="151" mass="17199">MPRLKLSLPQHSDFECTLAVRVTDLNYGAHLGNQALLGLLHEARLQFLLALGFDELGNDERPGLIQSDALIAFRSEAFLGDLLSIKLTAADFERTNFDLYYEVRTNDRLVAQAKTNLAFFDYRLRKTAPVPETFLAALDLQRMKNEKIREQ</sequence>
<name>A0ABQ3GYR9_9NEIS</name>
<gene>
    <name evidence="1" type="ORF">GCM10007350_09790</name>
</gene>
<evidence type="ECO:0008006" key="3">
    <source>
        <dbReference type="Google" id="ProtNLM"/>
    </source>
</evidence>
<protein>
    <recommendedName>
        <fullName evidence="3">Thioesterase</fullName>
    </recommendedName>
</protein>
<organism evidence="1 2">
    <name type="scientific">Jeongeupia chitinilytica</name>
    <dbReference type="NCBI Taxonomy" id="1041641"/>
    <lineage>
        <taxon>Bacteria</taxon>
        <taxon>Pseudomonadati</taxon>
        <taxon>Pseudomonadota</taxon>
        <taxon>Betaproteobacteria</taxon>
        <taxon>Neisseriales</taxon>
        <taxon>Chitinibacteraceae</taxon>
        <taxon>Jeongeupia</taxon>
    </lineage>
</organism>
<comment type="caution">
    <text evidence="1">The sequence shown here is derived from an EMBL/GenBank/DDBJ whole genome shotgun (WGS) entry which is preliminary data.</text>
</comment>
<evidence type="ECO:0000313" key="1">
    <source>
        <dbReference type="EMBL" id="GHD59028.1"/>
    </source>
</evidence>
<dbReference type="CDD" id="cd00586">
    <property type="entry name" value="4HBT"/>
    <property type="match status" value="1"/>
</dbReference>
<dbReference type="Pfam" id="PF13279">
    <property type="entry name" value="4HBT_2"/>
    <property type="match status" value="1"/>
</dbReference>
<dbReference type="InterPro" id="IPR029069">
    <property type="entry name" value="HotDog_dom_sf"/>
</dbReference>
<dbReference type="Proteomes" id="UP000604737">
    <property type="component" value="Unassembled WGS sequence"/>
</dbReference>
<reference evidence="2" key="1">
    <citation type="journal article" date="2019" name="Int. J. Syst. Evol. Microbiol.">
        <title>The Global Catalogue of Microorganisms (GCM) 10K type strain sequencing project: providing services to taxonomists for standard genome sequencing and annotation.</title>
        <authorList>
            <consortium name="The Broad Institute Genomics Platform"/>
            <consortium name="The Broad Institute Genome Sequencing Center for Infectious Disease"/>
            <person name="Wu L."/>
            <person name="Ma J."/>
        </authorList>
    </citation>
    <scope>NUCLEOTIDE SEQUENCE [LARGE SCALE GENOMIC DNA]</scope>
    <source>
        <strain evidence="2">KCTC 23701</strain>
    </source>
</reference>
<dbReference type="SUPFAM" id="SSF54637">
    <property type="entry name" value="Thioesterase/thiol ester dehydrase-isomerase"/>
    <property type="match status" value="1"/>
</dbReference>